<dbReference type="EC" id="1.15.1.1" evidence="2 7"/>
<dbReference type="AlphaFoldDB" id="A0A371RK77"/>
<comment type="similarity">
    <text evidence="1 7">Belongs to the iron/manganese superoxide dismutase family.</text>
</comment>
<dbReference type="InterPro" id="IPR019831">
    <property type="entry name" value="Mn/Fe_SOD_N"/>
</dbReference>
<dbReference type="PROSITE" id="PS00088">
    <property type="entry name" value="SOD_MN"/>
    <property type="match status" value="1"/>
</dbReference>
<evidence type="ECO:0000259" key="8">
    <source>
        <dbReference type="Pfam" id="PF00081"/>
    </source>
</evidence>
<dbReference type="PANTHER" id="PTHR42769:SF3">
    <property type="entry name" value="SUPEROXIDE DISMUTASE [FE] 2, CHLOROPLASTIC"/>
    <property type="match status" value="1"/>
</dbReference>
<organism evidence="10 11">
    <name type="scientific">Parvularcula marina</name>
    <dbReference type="NCBI Taxonomy" id="2292771"/>
    <lineage>
        <taxon>Bacteria</taxon>
        <taxon>Pseudomonadati</taxon>
        <taxon>Pseudomonadota</taxon>
        <taxon>Alphaproteobacteria</taxon>
        <taxon>Parvularculales</taxon>
        <taxon>Parvularculaceae</taxon>
        <taxon>Parvularcula</taxon>
    </lineage>
</organism>
<comment type="catalytic activity">
    <reaction evidence="7">
        <text>2 superoxide + 2 H(+) = H2O2 + O2</text>
        <dbReference type="Rhea" id="RHEA:20696"/>
        <dbReference type="ChEBI" id="CHEBI:15378"/>
        <dbReference type="ChEBI" id="CHEBI:15379"/>
        <dbReference type="ChEBI" id="CHEBI:16240"/>
        <dbReference type="ChEBI" id="CHEBI:18421"/>
        <dbReference type="EC" id="1.15.1.1"/>
    </reaction>
</comment>
<dbReference type="Pfam" id="PF00081">
    <property type="entry name" value="Sod_Fe_N"/>
    <property type="match status" value="1"/>
</dbReference>
<keyword evidence="3 6" id="KW-0479">Metal-binding</keyword>
<dbReference type="Gene3D" id="1.10.287.990">
    <property type="entry name" value="Fe,Mn superoxide dismutase (SOD) domain"/>
    <property type="match status" value="1"/>
</dbReference>
<dbReference type="FunCoup" id="A0A371RK77">
    <property type="interactions" value="226"/>
</dbReference>
<dbReference type="PIRSF" id="PIRSF000349">
    <property type="entry name" value="SODismutase"/>
    <property type="match status" value="1"/>
</dbReference>
<dbReference type="SUPFAM" id="SSF54719">
    <property type="entry name" value="Fe,Mn superoxide dismutase (SOD), C-terminal domain"/>
    <property type="match status" value="1"/>
</dbReference>
<evidence type="ECO:0000256" key="3">
    <source>
        <dbReference type="ARBA" id="ARBA00022723"/>
    </source>
</evidence>
<dbReference type="InterPro" id="IPR019832">
    <property type="entry name" value="Mn/Fe_SOD_C"/>
</dbReference>
<evidence type="ECO:0000313" key="10">
    <source>
        <dbReference type="EMBL" id="RFB05841.1"/>
    </source>
</evidence>
<name>A0A371RK77_9PROT</name>
<dbReference type="InterPro" id="IPR036314">
    <property type="entry name" value="SOD_C_sf"/>
</dbReference>
<comment type="caution">
    <text evidence="10">The sequence shown here is derived from an EMBL/GenBank/DDBJ whole genome shotgun (WGS) entry which is preliminary data.</text>
</comment>
<dbReference type="GO" id="GO:0004784">
    <property type="term" value="F:superoxide dismutase activity"/>
    <property type="evidence" value="ECO:0007669"/>
    <property type="project" value="UniProtKB-EC"/>
</dbReference>
<proteinExistence type="inferred from homology"/>
<keyword evidence="5" id="KW-0408">Iron</keyword>
<dbReference type="PRINTS" id="PR01703">
    <property type="entry name" value="MNSODISMTASE"/>
</dbReference>
<gene>
    <name evidence="10" type="ORF">DX908_11525</name>
</gene>
<evidence type="ECO:0000256" key="5">
    <source>
        <dbReference type="ARBA" id="ARBA00023004"/>
    </source>
</evidence>
<feature type="binding site" evidence="6">
    <location>
        <position position="167"/>
    </location>
    <ligand>
        <name>Mn(2+)</name>
        <dbReference type="ChEBI" id="CHEBI:29035"/>
    </ligand>
</feature>
<dbReference type="EMBL" id="QUQO01000001">
    <property type="protein sequence ID" value="RFB05841.1"/>
    <property type="molecule type" value="Genomic_DNA"/>
</dbReference>
<feature type="domain" description="Manganese/iron superoxide dismutase C-terminal" evidence="9">
    <location>
        <begin position="97"/>
        <end position="196"/>
    </location>
</feature>
<dbReference type="Proteomes" id="UP000264589">
    <property type="component" value="Unassembled WGS sequence"/>
</dbReference>
<evidence type="ECO:0000313" key="11">
    <source>
        <dbReference type="Proteomes" id="UP000264589"/>
    </source>
</evidence>
<dbReference type="RefSeq" id="WP_116392474.1">
    <property type="nucleotide sequence ID" value="NZ_QUQO01000001.1"/>
</dbReference>
<keyword evidence="4 7" id="KW-0560">Oxidoreductase</keyword>
<dbReference type="Gene3D" id="3.55.40.20">
    <property type="entry name" value="Iron/manganese superoxide dismutase, C-terminal domain"/>
    <property type="match status" value="1"/>
</dbReference>
<reference evidence="10 11" key="1">
    <citation type="submission" date="2018-08" db="EMBL/GenBank/DDBJ databases">
        <title>Parvularcula sp. SM1705, isolated from surface water of the South Sea China.</title>
        <authorList>
            <person name="Sun L."/>
        </authorList>
    </citation>
    <scope>NUCLEOTIDE SEQUENCE [LARGE SCALE GENOMIC DNA]</scope>
    <source>
        <strain evidence="10 11">SM1705</strain>
    </source>
</reference>
<evidence type="ECO:0000256" key="4">
    <source>
        <dbReference type="ARBA" id="ARBA00023002"/>
    </source>
</evidence>
<feature type="domain" description="Manganese/iron superoxide dismutase N-terminal" evidence="8">
    <location>
        <begin position="4"/>
        <end position="86"/>
    </location>
</feature>
<dbReference type="SUPFAM" id="SSF46609">
    <property type="entry name" value="Fe,Mn superoxide dismutase (SOD), N-terminal domain"/>
    <property type="match status" value="1"/>
</dbReference>
<accession>A0A371RK77</accession>
<evidence type="ECO:0000256" key="6">
    <source>
        <dbReference type="PIRSR" id="PIRSR000349-1"/>
    </source>
</evidence>
<protein>
    <recommendedName>
        <fullName evidence="2 7">Superoxide dismutase</fullName>
        <ecNumber evidence="2 7">1.15.1.1</ecNumber>
    </recommendedName>
</protein>
<keyword evidence="11" id="KW-1185">Reference proteome</keyword>
<feature type="binding site" evidence="6">
    <location>
        <position position="27"/>
    </location>
    <ligand>
        <name>Mn(2+)</name>
        <dbReference type="ChEBI" id="CHEBI:29035"/>
    </ligand>
</feature>
<dbReference type="InterPro" id="IPR036324">
    <property type="entry name" value="Mn/Fe_SOD_N_sf"/>
</dbReference>
<dbReference type="InParanoid" id="A0A371RK77"/>
<evidence type="ECO:0000256" key="2">
    <source>
        <dbReference type="ARBA" id="ARBA00012682"/>
    </source>
</evidence>
<evidence type="ECO:0000259" key="9">
    <source>
        <dbReference type="Pfam" id="PF02777"/>
    </source>
</evidence>
<evidence type="ECO:0000256" key="7">
    <source>
        <dbReference type="RuleBase" id="RU000414"/>
    </source>
</evidence>
<dbReference type="OrthoDB" id="9803125at2"/>
<dbReference type="GO" id="GO:0046872">
    <property type="term" value="F:metal ion binding"/>
    <property type="evidence" value="ECO:0007669"/>
    <property type="project" value="UniProtKB-KW"/>
</dbReference>
<evidence type="ECO:0000256" key="1">
    <source>
        <dbReference type="ARBA" id="ARBA00008714"/>
    </source>
</evidence>
<feature type="binding site" evidence="6">
    <location>
        <position position="78"/>
    </location>
    <ligand>
        <name>Mn(2+)</name>
        <dbReference type="ChEBI" id="CHEBI:29035"/>
    </ligand>
</feature>
<comment type="function">
    <text evidence="7">Destroys radicals which are normally produced within the cells and which are toxic to biological systems.</text>
</comment>
<feature type="binding site" evidence="6">
    <location>
        <position position="163"/>
    </location>
    <ligand>
        <name>Mn(2+)</name>
        <dbReference type="ChEBI" id="CHEBI:29035"/>
    </ligand>
</feature>
<dbReference type="PANTHER" id="PTHR42769">
    <property type="entry name" value="SUPEROXIDE DISMUTASE"/>
    <property type="match status" value="1"/>
</dbReference>
<dbReference type="FunFam" id="1.10.287.990:FF:000002">
    <property type="entry name" value="Superoxide dismutase"/>
    <property type="match status" value="1"/>
</dbReference>
<dbReference type="Pfam" id="PF02777">
    <property type="entry name" value="Sod_Fe_C"/>
    <property type="match status" value="1"/>
</dbReference>
<sequence length="201" mass="22217">MALSLPDLPYAKDALAPHVSAETLDFHHGKHHQKYVDVANEMIEGTDLANASLEEIVRAAHKSGNQGLFNNAAQIWNHNVYWLSMSPNGGGEPKAGSKVAAAIKDSFGSYGEFADAFKKAGATQFGSGWAWLVHKGGKLEVRKTPNAECPLTDDGATTLLTMDVWEHAYYLDYQNKRPDYMEHWLSHLANWDYAEQQLASV</sequence>
<dbReference type="InterPro" id="IPR001189">
    <property type="entry name" value="Mn/Fe_SOD"/>
</dbReference>
<dbReference type="InterPro" id="IPR019833">
    <property type="entry name" value="Mn/Fe_SOD_BS"/>
</dbReference>